<evidence type="ECO:0008006" key="4">
    <source>
        <dbReference type="Google" id="ProtNLM"/>
    </source>
</evidence>
<accession>A0A8S1X603</accession>
<dbReference type="Proteomes" id="UP000683925">
    <property type="component" value="Unassembled WGS sequence"/>
</dbReference>
<dbReference type="EMBL" id="CAJJDP010000110">
    <property type="protein sequence ID" value="CAD8196089.1"/>
    <property type="molecule type" value="Genomic_DNA"/>
</dbReference>
<evidence type="ECO:0000256" key="1">
    <source>
        <dbReference type="SAM" id="Phobius"/>
    </source>
</evidence>
<gene>
    <name evidence="2" type="ORF">POCTA_138.1.T1100204</name>
</gene>
<reference evidence="2" key="1">
    <citation type="submission" date="2021-01" db="EMBL/GenBank/DDBJ databases">
        <authorList>
            <consortium name="Genoscope - CEA"/>
            <person name="William W."/>
        </authorList>
    </citation>
    <scope>NUCLEOTIDE SEQUENCE</scope>
</reference>
<organism evidence="2 3">
    <name type="scientific">Paramecium octaurelia</name>
    <dbReference type="NCBI Taxonomy" id="43137"/>
    <lineage>
        <taxon>Eukaryota</taxon>
        <taxon>Sar</taxon>
        <taxon>Alveolata</taxon>
        <taxon>Ciliophora</taxon>
        <taxon>Intramacronucleata</taxon>
        <taxon>Oligohymenophorea</taxon>
        <taxon>Peniculida</taxon>
        <taxon>Parameciidae</taxon>
        <taxon>Paramecium</taxon>
    </lineage>
</organism>
<feature type="transmembrane region" description="Helical" evidence="1">
    <location>
        <begin position="72"/>
        <end position="91"/>
    </location>
</feature>
<keyword evidence="3" id="KW-1185">Reference proteome</keyword>
<dbReference type="AlphaFoldDB" id="A0A8S1X603"/>
<protein>
    <recommendedName>
        <fullName evidence="4">VWFA domain-containing protein</fullName>
    </recommendedName>
</protein>
<keyword evidence="1" id="KW-1133">Transmembrane helix</keyword>
<dbReference type="OrthoDB" id="310690at2759"/>
<proteinExistence type="predicted"/>
<name>A0A8S1X603_PAROT</name>
<keyword evidence="1" id="KW-0812">Transmembrane</keyword>
<sequence>MIRTLETNLQKTWKEVKAVHSTWNLKNQYDAQSSQNKENGQMFGILVWEDWFVHTKKNNRNVKSSSHKNQNLTIKLGMYIIFSFLMIQVLWKEINREKQKLEPQNVYRNQKILILQELVLKSSGRMLKIKFQNMKNKIDYKAGGTNFEPSFEQALKLNQKYESFNKIQILFYTDGEAGYPQKTVEKFCKLPQYIRNIINLIACSGETSTQSLALIIDTFQKNMQLAQLLNSIQTIQIQKVWTEVVSQNIHSQLA</sequence>
<keyword evidence="1" id="KW-0472">Membrane</keyword>
<comment type="caution">
    <text evidence="2">The sequence shown here is derived from an EMBL/GenBank/DDBJ whole genome shotgun (WGS) entry which is preliminary data.</text>
</comment>
<evidence type="ECO:0000313" key="3">
    <source>
        <dbReference type="Proteomes" id="UP000683925"/>
    </source>
</evidence>
<evidence type="ECO:0000313" key="2">
    <source>
        <dbReference type="EMBL" id="CAD8196089.1"/>
    </source>
</evidence>